<feature type="transmembrane region" description="Helical" evidence="1">
    <location>
        <begin position="95"/>
        <end position="114"/>
    </location>
</feature>
<dbReference type="Proteomes" id="UP000589036">
    <property type="component" value="Unassembled WGS sequence"/>
</dbReference>
<name>A0A852TQX1_9ACTN</name>
<comment type="caution">
    <text evidence="2">The sequence shown here is derived from an EMBL/GenBank/DDBJ whole genome shotgun (WGS) entry which is preliminary data.</text>
</comment>
<gene>
    <name evidence="2" type="ORF">HDA32_000817</name>
</gene>
<evidence type="ECO:0000313" key="3">
    <source>
        <dbReference type="Proteomes" id="UP000589036"/>
    </source>
</evidence>
<feature type="transmembrane region" description="Helical" evidence="1">
    <location>
        <begin position="24"/>
        <end position="57"/>
    </location>
</feature>
<organism evidence="2 3">
    <name type="scientific">Spinactinospora alkalitolerans</name>
    <dbReference type="NCBI Taxonomy" id="687207"/>
    <lineage>
        <taxon>Bacteria</taxon>
        <taxon>Bacillati</taxon>
        <taxon>Actinomycetota</taxon>
        <taxon>Actinomycetes</taxon>
        <taxon>Streptosporangiales</taxon>
        <taxon>Nocardiopsidaceae</taxon>
        <taxon>Spinactinospora</taxon>
    </lineage>
</organism>
<sequence length="163" mass="16330">MATSSPDSAARRVGRAVGGSPQHVLGTLVGVAGYAVLLVLGFVAGIVCGLSASWLAWLWQVGPIGQALAVAALVLLLVLLFLGCRVAGWGMGSRLGAGLPAAGWAAAGFAIVGHSSAGDVVMTAAAVNYGFLYGGITAVVLATVLTPPAPVRRPQPTQNWNSN</sequence>
<protein>
    <submittedName>
        <fullName evidence="2">Uncharacterized protein</fullName>
    </submittedName>
</protein>
<dbReference type="RefSeq" id="WP_179641872.1">
    <property type="nucleotide sequence ID" value="NZ_BAAAYY010000002.1"/>
</dbReference>
<keyword evidence="1" id="KW-0472">Membrane</keyword>
<dbReference type="EMBL" id="JACCCC010000001">
    <property type="protein sequence ID" value="NYE45697.1"/>
    <property type="molecule type" value="Genomic_DNA"/>
</dbReference>
<keyword evidence="1" id="KW-0812">Transmembrane</keyword>
<accession>A0A852TQX1</accession>
<evidence type="ECO:0000313" key="2">
    <source>
        <dbReference type="EMBL" id="NYE45697.1"/>
    </source>
</evidence>
<feature type="transmembrane region" description="Helical" evidence="1">
    <location>
        <begin position="63"/>
        <end position="83"/>
    </location>
</feature>
<keyword evidence="1" id="KW-1133">Transmembrane helix</keyword>
<feature type="transmembrane region" description="Helical" evidence="1">
    <location>
        <begin position="126"/>
        <end position="145"/>
    </location>
</feature>
<keyword evidence="3" id="KW-1185">Reference proteome</keyword>
<dbReference type="AlphaFoldDB" id="A0A852TQX1"/>
<evidence type="ECO:0000256" key="1">
    <source>
        <dbReference type="SAM" id="Phobius"/>
    </source>
</evidence>
<proteinExistence type="predicted"/>
<reference evidence="2 3" key="1">
    <citation type="submission" date="2020-07" db="EMBL/GenBank/DDBJ databases">
        <title>Sequencing the genomes of 1000 actinobacteria strains.</title>
        <authorList>
            <person name="Klenk H.-P."/>
        </authorList>
    </citation>
    <scope>NUCLEOTIDE SEQUENCE [LARGE SCALE GENOMIC DNA]</scope>
    <source>
        <strain evidence="2 3">CXB654</strain>
    </source>
</reference>